<dbReference type="InterPro" id="IPR006140">
    <property type="entry name" value="D-isomer_DH_NAD-bd"/>
</dbReference>
<dbReference type="RefSeq" id="WP_052882616.1">
    <property type="nucleotide sequence ID" value="NZ_CP010904.1"/>
</dbReference>
<feature type="domain" description="D-isomer specific 2-hydroxyacid dehydrogenase NAD-binding" evidence="6">
    <location>
        <begin position="112"/>
        <end position="300"/>
    </location>
</feature>
<sequence>MSAPSILFFDAKSYDREFFQAANGNFGYELTFLGHRLTGESARLAEGHDAVCAFVNDRLSPEVADTLADSGIGLVALRCAGYNNVDLRSFFGRIHVVRVPAYSPHAVAEHTLALILSLNRKTHRAYYRTRDGNFAIEGLLGFDMAGKTAGVVGTGSIGRCAAQLLRGFGMEVLAFDVNPDLEWAERSGVTYVDMGELYRRSHLITLHCPLTSDNHHMINADTIGQMRDGVMIINTGRGGLIDAPALTEALKDRKVGAAGLDVYEEEDQYFFEDFSVRGLDDDVLARLLTFPNVLITSHQAFFTREALTNIADTTLGNIRDYFEGRPLENEICYRCCDEGCRKEEKGRCFESGPESAPPSE</sequence>
<protein>
    <submittedName>
        <fullName evidence="7">D-lactate dehydrogenase</fullName>
        <ecNumber evidence="7">1.1.1.28</ecNumber>
    </submittedName>
</protein>
<evidence type="ECO:0000259" key="6">
    <source>
        <dbReference type="Pfam" id="PF02826"/>
    </source>
</evidence>
<comment type="similarity">
    <text evidence="1 4">Belongs to the D-isomer specific 2-hydroxyacid dehydrogenase family.</text>
</comment>
<evidence type="ECO:0000256" key="4">
    <source>
        <dbReference type="RuleBase" id="RU003719"/>
    </source>
</evidence>
<dbReference type="SUPFAM" id="SSF51735">
    <property type="entry name" value="NAD(P)-binding Rossmann-fold domains"/>
    <property type="match status" value="1"/>
</dbReference>
<accession>A0A0G3EMP6</accession>
<dbReference type="GO" id="GO:0051287">
    <property type="term" value="F:NAD binding"/>
    <property type="evidence" value="ECO:0007669"/>
    <property type="project" value="InterPro"/>
</dbReference>
<evidence type="ECO:0000313" key="7">
    <source>
        <dbReference type="EMBL" id="AKJ65379.1"/>
    </source>
</evidence>
<dbReference type="Proteomes" id="UP000035268">
    <property type="component" value="Chromosome"/>
</dbReference>
<evidence type="ECO:0000256" key="1">
    <source>
        <dbReference type="ARBA" id="ARBA00005854"/>
    </source>
</evidence>
<dbReference type="PROSITE" id="PS00671">
    <property type="entry name" value="D_2_HYDROXYACID_DH_3"/>
    <property type="match status" value="1"/>
</dbReference>
<evidence type="ECO:0000256" key="3">
    <source>
        <dbReference type="ARBA" id="ARBA00023027"/>
    </source>
</evidence>
<dbReference type="Pfam" id="PF00389">
    <property type="entry name" value="2-Hacid_dh"/>
    <property type="match status" value="1"/>
</dbReference>
<dbReference type="CDD" id="cd12183">
    <property type="entry name" value="LDH_like_2"/>
    <property type="match status" value="1"/>
</dbReference>
<evidence type="ECO:0000313" key="8">
    <source>
        <dbReference type="Proteomes" id="UP000035268"/>
    </source>
</evidence>
<reference evidence="7 8" key="2">
    <citation type="journal article" date="2016" name="ISME J.">
        <title>Characterization of the first cultured representative of Verrucomicrobia subdivision 5 indicates the proposal of a novel phylum.</title>
        <authorList>
            <person name="Spring S."/>
            <person name="Bunk B."/>
            <person name="Sproer C."/>
            <person name="Schumann P."/>
            <person name="Rohde M."/>
            <person name="Tindall B.J."/>
            <person name="Klenk H.P."/>
        </authorList>
    </citation>
    <scope>NUCLEOTIDE SEQUENCE [LARGE SCALE GENOMIC DNA]</scope>
    <source>
        <strain evidence="7 8">L21-Fru-AB</strain>
    </source>
</reference>
<keyword evidence="3" id="KW-0520">NAD</keyword>
<keyword evidence="8" id="KW-1185">Reference proteome</keyword>
<dbReference type="Gene3D" id="3.40.50.720">
    <property type="entry name" value="NAD(P)-binding Rossmann-like Domain"/>
    <property type="match status" value="2"/>
</dbReference>
<evidence type="ECO:0000259" key="5">
    <source>
        <dbReference type="Pfam" id="PF00389"/>
    </source>
</evidence>
<keyword evidence="2 4" id="KW-0560">Oxidoreductase</keyword>
<dbReference type="PATRIC" id="fig|1609981.3.peg.2238"/>
<proteinExistence type="inferred from homology"/>
<organism evidence="7 8">
    <name type="scientific">Kiritimatiella glycovorans</name>
    <dbReference type="NCBI Taxonomy" id="1307763"/>
    <lineage>
        <taxon>Bacteria</taxon>
        <taxon>Pseudomonadati</taxon>
        <taxon>Kiritimatiellota</taxon>
        <taxon>Kiritimatiellia</taxon>
        <taxon>Kiritimatiellales</taxon>
        <taxon>Kiritimatiellaceae</taxon>
        <taxon>Kiritimatiella</taxon>
    </lineage>
</organism>
<dbReference type="EMBL" id="CP010904">
    <property type="protein sequence ID" value="AKJ65379.1"/>
    <property type="molecule type" value="Genomic_DNA"/>
</dbReference>
<dbReference type="EC" id="1.1.1.28" evidence="7"/>
<dbReference type="AlphaFoldDB" id="A0A0G3EMP6"/>
<evidence type="ECO:0000256" key="2">
    <source>
        <dbReference type="ARBA" id="ARBA00023002"/>
    </source>
</evidence>
<dbReference type="STRING" id="1307763.L21SP4_02150"/>
<dbReference type="PANTHER" id="PTHR43026">
    <property type="entry name" value="2-HYDROXYACID DEHYDROGENASE HOMOLOG 1-RELATED"/>
    <property type="match status" value="1"/>
</dbReference>
<dbReference type="SUPFAM" id="SSF52283">
    <property type="entry name" value="Formate/glycerate dehydrogenase catalytic domain-like"/>
    <property type="match status" value="1"/>
</dbReference>
<dbReference type="GO" id="GO:0008720">
    <property type="term" value="F:D-lactate dehydrogenase (NAD+) activity"/>
    <property type="evidence" value="ECO:0007669"/>
    <property type="project" value="UniProtKB-EC"/>
</dbReference>
<dbReference type="InterPro" id="IPR029753">
    <property type="entry name" value="D-isomer_DH_CS"/>
</dbReference>
<gene>
    <name evidence="7" type="primary">ldhA</name>
    <name evidence="7" type="ORF">L21SP4_02150</name>
</gene>
<name>A0A0G3EMP6_9BACT</name>
<dbReference type="PROSITE" id="PS00065">
    <property type="entry name" value="D_2_HYDROXYACID_DH_1"/>
    <property type="match status" value="1"/>
</dbReference>
<feature type="domain" description="D-isomer specific 2-hydroxyacid dehydrogenase catalytic" evidence="5">
    <location>
        <begin position="6"/>
        <end position="331"/>
    </location>
</feature>
<reference evidence="8" key="1">
    <citation type="submission" date="2015-02" db="EMBL/GenBank/DDBJ databases">
        <title>Description and complete genome sequence of the first cultured representative of the subdivision 5 of the Verrucomicrobia phylum.</title>
        <authorList>
            <person name="Spring S."/>
            <person name="Bunk B."/>
            <person name="Sproer C."/>
            <person name="Klenk H.-P."/>
        </authorList>
    </citation>
    <scope>NUCLEOTIDE SEQUENCE [LARGE SCALE GENOMIC DNA]</scope>
    <source>
        <strain evidence="8">L21-Fru-AB</strain>
    </source>
</reference>
<dbReference type="OrthoDB" id="9805416at2"/>
<dbReference type="InterPro" id="IPR036291">
    <property type="entry name" value="NAD(P)-bd_dom_sf"/>
</dbReference>
<dbReference type="Pfam" id="PF02826">
    <property type="entry name" value="2-Hacid_dh_C"/>
    <property type="match status" value="1"/>
</dbReference>
<dbReference type="PANTHER" id="PTHR43026:SF1">
    <property type="entry name" value="2-HYDROXYACID DEHYDROGENASE HOMOLOG 1-RELATED"/>
    <property type="match status" value="1"/>
</dbReference>
<dbReference type="InterPro" id="IPR006139">
    <property type="entry name" value="D-isomer_2_OHA_DH_cat_dom"/>
</dbReference>
<dbReference type="KEGG" id="vbl:L21SP4_02150"/>
<dbReference type="InterPro" id="IPR029752">
    <property type="entry name" value="D-isomer_DH_CS1"/>
</dbReference>
<dbReference type="InterPro" id="IPR058205">
    <property type="entry name" value="D-LDH-like"/>
</dbReference>